<protein>
    <submittedName>
        <fullName evidence="1">Uncharacterized protein</fullName>
    </submittedName>
</protein>
<name>A0A016U6J2_9BILA</name>
<dbReference type="Proteomes" id="UP000024635">
    <property type="component" value="Unassembled WGS sequence"/>
</dbReference>
<dbReference type="AlphaFoldDB" id="A0A016U6J2"/>
<evidence type="ECO:0000313" key="1">
    <source>
        <dbReference type="EMBL" id="EYC10457.1"/>
    </source>
</evidence>
<dbReference type="OrthoDB" id="5830942at2759"/>
<organism evidence="1 2">
    <name type="scientific">Ancylostoma ceylanicum</name>
    <dbReference type="NCBI Taxonomy" id="53326"/>
    <lineage>
        <taxon>Eukaryota</taxon>
        <taxon>Metazoa</taxon>
        <taxon>Ecdysozoa</taxon>
        <taxon>Nematoda</taxon>
        <taxon>Chromadorea</taxon>
        <taxon>Rhabditida</taxon>
        <taxon>Rhabditina</taxon>
        <taxon>Rhabditomorpha</taxon>
        <taxon>Strongyloidea</taxon>
        <taxon>Ancylostomatidae</taxon>
        <taxon>Ancylostomatinae</taxon>
        <taxon>Ancylostoma</taxon>
    </lineage>
</organism>
<comment type="caution">
    <text evidence="1">The sequence shown here is derived from an EMBL/GenBank/DDBJ whole genome shotgun (WGS) entry which is preliminary data.</text>
</comment>
<proteinExistence type="predicted"/>
<gene>
    <name evidence="1" type="primary">Acey_s0055.g2564</name>
    <name evidence="1" type="ORF">Y032_0055g2564</name>
</gene>
<reference evidence="2" key="1">
    <citation type="journal article" date="2015" name="Nat. Genet.">
        <title>The genome and transcriptome of the zoonotic hookworm Ancylostoma ceylanicum identify infection-specific gene families.</title>
        <authorList>
            <person name="Schwarz E.M."/>
            <person name="Hu Y."/>
            <person name="Antoshechkin I."/>
            <person name="Miller M.M."/>
            <person name="Sternberg P.W."/>
            <person name="Aroian R.V."/>
        </authorList>
    </citation>
    <scope>NUCLEOTIDE SEQUENCE</scope>
    <source>
        <strain evidence="2">HY135</strain>
    </source>
</reference>
<evidence type="ECO:0000313" key="2">
    <source>
        <dbReference type="Proteomes" id="UP000024635"/>
    </source>
</evidence>
<keyword evidence="2" id="KW-1185">Reference proteome</keyword>
<sequence>MQFEFQAKFITSELACLGIPISTYVTQPSGELVSYVNDKDLPLHLVDSIHAIARKMDEDLDINMRKIRDFVNTCLYRYGTDFLQPTMSEAISQEEAGGSVSKAKNGKPTALLCGTSTTPQFAQLDREVKVECADHAEEELEETDPDILEKTIPVKGDRLLSLFRFCPKCGTRISRKRRRIVLSQTGPSPTVQYICNSCGGKRCWYSN</sequence>
<accession>A0A016U6J2</accession>
<dbReference type="EMBL" id="JARK01001391">
    <property type="protein sequence ID" value="EYC10457.1"/>
    <property type="molecule type" value="Genomic_DNA"/>
</dbReference>